<gene>
    <name evidence="3" type="ORF">ACFQ3T_23625</name>
</gene>
<organism evidence="3 4">
    <name type="scientific">Saccharothrix hoggarensis</name>
    <dbReference type="NCBI Taxonomy" id="913853"/>
    <lineage>
        <taxon>Bacteria</taxon>
        <taxon>Bacillati</taxon>
        <taxon>Actinomycetota</taxon>
        <taxon>Actinomycetes</taxon>
        <taxon>Pseudonocardiales</taxon>
        <taxon>Pseudonocardiaceae</taxon>
        <taxon>Saccharothrix</taxon>
    </lineage>
</organism>
<proteinExistence type="predicted"/>
<evidence type="ECO:0000313" key="4">
    <source>
        <dbReference type="Proteomes" id="UP001597168"/>
    </source>
</evidence>
<feature type="domain" description="DUF1707" evidence="2">
    <location>
        <begin position="42"/>
        <end position="94"/>
    </location>
</feature>
<name>A0ABW3QZS8_9PSEU</name>
<dbReference type="InterPro" id="IPR012551">
    <property type="entry name" value="DUF1707_SHOCT-like"/>
</dbReference>
<dbReference type="Proteomes" id="UP001597168">
    <property type="component" value="Unassembled WGS sequence"/>
</dbReference>
<protein>
    <submittedName>
        <fullName evidence="3">DUF1707 domain-containing protein</fullName>
    </submittedName>
</protein>
<evidence type="ECO:0000256" key="1">
    <source>
        <dbReference type="SAM" id="MobiDB-lite"/>
    </source>
</evidence>
<evidence type="ECO:0000313" key="3">
    <source>
        <dbReference type="EMBL" id="MFD1150134.1"/>
    </source>
</evidence>
<dbReference type="Pfam" id="PF08044">
    <property type="entry name" value="DUF1707"/>
    <property type="match status" value="1"/>
</dbReference>
<dbReference type="EMBL" id="JBHTLK010000141">
    <property type="protein sequence ID" value="MFD1150134.1"/>
    <property type="molecule type" value="Genomic_DNA"/>
</dbReference>
<dbReference type="PANTHER" id="PTHR40763">
    <property type="entry name" value="MEMBRANE PROTEIN-RELATED"/>
    <property type="match status" value="1"/>
</dbReference>
<evidence type="ECO:0000259" key="2">
    <source>
        <dbReference type="Pfam" id="PF08044"/>
    </source>
</evidence>
<dbReference type="RefSeq" id="WP_380725952.1">
    <property type="nucleotide sequence ID" value="NZ_JBHTLK010000141.1"/>
</dbReference>
<reference evidence="4" key="1">
    <citation type="journal article" date="2019" name="Int. J. Syst. Evol. Microbiol.">
        <title>The Global Catalogue of Microorganisms (GCM) 10K type strain sequencing project: providing services to taxonomists for standard genome sequencing and annotation.</title>
        <authorList>
            <consortium name="The Broad Institute Genomics Platform"/>
            <consortium name="The Broad Institute Genome Sequencing Center for Infectious Disease"/>
            <person name="Wu L."/>
            <person name="Ma J."/>
        </authorList>
    </citation>
    <scope>NUCLEOTIDE SEQUENCE [LARGE SCALE GENOMIC DNA]</scope>
    <source>
        <strain evidence="4">CCUG 60214</strain>
    </source>
</reference>
<feature type="compositionally biased region" description="Low complexity" evidence="1">
    <location>
        <begin position="8"/>
        <end position="26"/>
    </location>
</feature>
<keyword evidence="4" id="KW-1185">Reference proteome</keyword>
<comment type="caution">
    <text evidence="3">The sequence shown here is derived from an EMBL/GenBank/DDBJ whole genome shotgun (WGS) entry which is preliminary data.</text>
</comment>
<dbReference type="PANTHER" id="PTHR40763:SF5">
    <property type="entry name" value="MEMBRANE PROTEIN"/>
    <property type="match status" value="1"/>
</dbReference>
<sequence length="224" mass="23999">MTEPGSTDPAMADPAVADPAVADAAVTEPARTDPAALDPKDLRVSDAEREHVVGLLQKAIGRGLITLDEFTERTDTALAARTRGQLNAVLLDLPGMVHHERAVVAPAERQELKATMSTVARKGRWAVPRQLLVRNRMGSTDLDFREASIPHAVVDIELDVTAGSVKLVLPEGATVDADGVELAASNLKDKVGTGANGRPHFVVHGHVRAGNVEIKKKTRWFRHA</sequence>
<accession>A0ABW3QZS8</accession>
<feature type="region of interest" description="Disordered" evidence="1">
    <location>
        <begin position="1"/>
        <end position="37"/>
    </location>
</feature>